<accession>C4FKM9</accession>
<keyword evidence="2" id="KW-1185">Reference proteome</keyword>
<dbReference type="AlphaFoldDB" id="C4FKM9"/>
<proteinExistence type="predicted"/>
<protein>
    <submittedName>
        <fullName evidence="1">Putative DNA polymerase III, delta prime subunit</fullName>
    </submittedName>
</protein>
<dbReference type="Proteomes" id="UP000005540">
    <property type="component" value="Unassembled WGS sequence"/>
</dbReference>
<name>C4FKM9_9AQUI</name>
<dbReference type="Pfam" id="PF13177">
    <property type="entry name" value="DNA_pol3_delta2"/>
    <property type="match status" value="1"/>
</dbReference>
<sequence>MKVIGHEKEKTLIKKYLHKNYDSLSLLYEGKDCIGKKLLALYTARGFLCEKKEGFGCGVCNDCKLVNNLISNVYENTNLTPH</sequence>
<gene>
    <name evidence="1" type="ORF">SULYE_1128</name>
</gene>
<organism evidence="1 2">
    <name type="scientific">Sulfurihydrogenibium yellowstonense SS-5</name>
    <dbReference type="NCBI Taxonomy" id="432331"/>
    <lineage>
        <taxon>Bacteria</taxon>
        <taxon>Pseudomonadati</taxon>
        <taxon>Aquificota</taxon>
        <taxon>Aquificia</taxon>
        <taxon>Aquificales</taxon>
        <taxon>Hydrogenothermaceae</taxon>
        <taxon>Sulfurihydrogenibium</taxon>
    </lineage>
</organism>
<comment type="caution">
    <text evidence="1">The sequence shown here is derived from an EMBL/GenBank/DDBJ whole genome shotgun (WGS) entry which is preliminary data.</text>
</comment>
<dbReference type="Gene3D" id="3.40.50.300">
    <property type="entry name" value="P-loop containing nucleotide triphosphate hydrolases"/>
    <property type="match status" value="1"/>
</dbReference>
<evidence type="ECO:0000313" key="1">
    <source>
        <dbReference type="EMBL" id="EEP60365.1"/>
    </source>
</evidence>
<reference evidence="1 2" key="1">
    <citation type="submission" date="2009-04" db="EMBL/GenBank/DDBJ databases">
        <authorList>
            <person name="Reysenbach A.-L."/>
            <person name="Heidelberg J.F."/>
            <person name="Nelson W.C."/>
        </authorList>
    </citation>
    <scope>NUCLEOTIDE SEQUENCE [LARGE SCALE GENOMIC DNA]</scope>
    <source>
        <strain evidence="1 2">SS-5</strain>
    </source>
</reference>
<dbReference type="InterPro" id="IPR027417">
    <property type="entry name" value="P-loop_NTPase"/>
</dbReference>
<evidence type="ECO:0000313" key="2">
    <source>
        <dbReference type="Proteomes" id="UP000005540"/>
    </source>
</evidence>
<dbReference type="EMBL" id="ABZS01000106">
    <property type="protein sequence ID" value="EEP60365.1"/>
    <property type="molecule type" value="Genomic_DNA"/>
</dbReference>
<feature type="non-terminal residue" evidence="1">
    <location>
        <position position="82"/>
    </location>
</feature>